<reference evidence="8 9" key="1">
    <citation type="submission" date="2013-11" db="EMBL/GenBank/DDBJ databases">
        <title>Genome sequencing of Stegodyphus mimosarum.</title>
        <authorList>
            <person name="Bechsgaard J."/>
        </authorList>
    </citation>
    <scope>NUCLEOTIDE SEQUENCE [LARGE SCALE GENOMIC DNA]</scope>
</reference>
<accession>A0A087TSM5</accession>
<evidence type="ECO:0000256" key="1">
    <source>
        <dbReference type="ARBA" id="ARBA00012552"/>
    </source>
</evidence>
<evidence type="ECO:0000256" key="4">
    <source>
        <dbReference type="ARBA" id="ARBA00022806"/>
    </source>
</evidence>
<dbReference type="SUPFAM" id="SSF52540">
    <property type="entry name" value="P-loop containing nucleoside triphosphate hydrolases"/>
    <property type="match status" value="1"/>
</dbReference>
<dbReference type="OrthoDB" id="434041at2759"/>
<proteinExistence type="predicted"/>
<sequence>MIKCKAHVLDAKWRSKDVMLEEKADFSSLLLSEKVLRGLAKARFQHPSPIQLEAIPAG</sequence>
<feature type="short sequence motif" description="Q motif" evidence="6">
    <location>
        <begin position="24"/>
        <end position="52"/>
    </location>
</feature>
<evidence type="ECO:0000313" key="9">
    <source>
        <dbReference type="Proteomes" id="UP000054359"/>
    </source>
</evidence>
<dbReference type="InterPro" id="IPR027417">
    <property type="entry name" value="P-loop_NTPase"/>
</dbReference>
<keyword evidence="2" id="KW-0547">Nucleotide-binding</keyword>
<dbReference type="AlphaFoldDB" id="A0A087TSM5"/>
<evidence type="ECO:0000256" key="5">
    <source>
        <dbReference type="ARBA" id="ARBA00022840"/>
    </source>
</evidence>
<dbReference type="GO" id="GO:0003724">
    <property type="term" value="F:RNA helicase activity"/>
    <property type="evidence" value="ECO:0007669"/>
    <property type="project" value="UniProtKB-EC"/>
</dbReference>
<dbReference type="PROSITE" id="PS51195">
    <property type="entry name" value="Q_MOTIF"/>
    <property type="match status" value="1"/>
</dbReference>
<feature type="domain" description="DEAD-box RNA helicase Q" evidence="7">
    <location>
        <begin position="24"/>
        <end position="52"/>
    </location>
</feature>
<dbReference type="GO" id="GO:0016787">
    <property type="term" value="F:hydrolase activity"/>
    <property type="evidence" value="ECO:0007669"/>
    <property type="project" value="UniProtKB-KW"/>
</dbReference>
<evidence type="ECO:0000256" key="2">
    <source>
        <dbReference type="ARBA" id="ARBA00022741"/>
    </source>
</evidence>
<dbReference type="InterPro" id="IPR014014">
    <property type="entry name" value="RNA_helicase_DEAD_Q_motif"/>
</dbReference>
<organism evidence="8 9">
    <name type="scientific">Stegodyphus mimosarum</name>
    <name type="common">African social velvet spider</name>
    <dbReference type="NCBI Taxonomy" id="407821"/>
    <lineage>
        <taxon>Eukaryota</taxon>
        <taxon>Metazoa</taxon>
        <taxon>Ecdysozoa</taxon>
        <taxon>Arthropoda</taxon>
        <taxon>Chelicerata</taxon>
        <taxon>Arachnida</taxon>
        <taxon>Araneae</taxon>
        <taxon>Araneomorphae</taxon>
        <taxon>Entelegynae</taxon>
        <taxon>Eresoidea</taxon>
        <taxon>Eresidae</taxon>
        <taxon>Stegodyphus</taxon>
    </lineage>
</organism>
<dbReference type="Gene3D" id="3.40.50.300">
    <property type="entry name" value="P-loop containing nucleotide triphosphate hydrolases"/>
    <property type="match status" value="1"/>
</dbReference>
<keyword evidence="9" id="KW-1185">Reference proteome</keyword>
<dbReference type="Proteomes" id="UP000054359">
    <property type="component" value="Unassembled WGS sequence"/>
</dbReference>
<dbReference type="GO" id="GO:0005524">
    <property type="term" value="F:ATP binding"/>
    <property type="evidence" value="ECO:0007669"/>
    <property type="project" value="UniProtKB-KW"/>
</dbReference>
<dbReference type="STRING" id="407821.A0A087TSM5"/>
<evidence type="ECO:0000256" key="3">
    <source>
        <dbReference type="ARBA" id="ARBA00022801"/>
    </source>
</evidence>
<dbReference type="EMBL" id="KK116555">
    <property type="protein sequence ID" value="KFM68114.1"/>
    <property type="molecule type" value="Genomic_DNA"/>
</dbReference>
<name>A0A087TSM5_STEMI</name>
<gene>
    <name evidence="8" type="ORF">X975_16908</name>
</gene>
<keyword evidence="3" id="KW-0378">Hydrolase</keyword>
<evidence type="ECO:0000259" key="7">
    <source>
        <dbReference type="PROSITE" id="PS51195"/>
    </source>
</evidence>
<evidence type="ECO:0000256" key="6">
    <source>
        <dbReference type="PROSITE-ProRule" id="PRU00552"/>
    </source>
</evidence>
<evidence type="ECO:0000313" key="8">
    <source>
        <dbReference type="EMBL" id="KFM68114.1"/>
    </source>
</evidence>
<dbReference type="EC" id="3.6.4.13" evidence="1"/>
<keyword evidence="5" id="KW-0067">ATP-binding</keyword>
<protein>
    <recommendedName>
        <fullName evidence="1">RNA helicase</fullName>
        <ecNumber evidence="1">3.6.4.13</ecNumber>
    </recommendedName>
</protein>
<feature type="non-terminal residue" evidence="8">
    <location>
        <position position="58"/>
    </location>
</feature>
<keyword evidence="4 8" id="KW-0347">Helicase</keyword>